<dbReference type="PROSITE" id="PS50181">
    <property type="entry name" value="FBOX"/>
    <property type="match status" value="1"/>
</dbReference>
<dbReference type="PANTHER" id="PTHR15537:SF2">
    <property type="entry name" value="F-BOX ONLY PROTEIN 7"/>
    <property type="match status" value="1"/>
</dbReference>
<dbReference type="Proteomes" id="UP000235965">
    <property type="component" value="Unassembled WGS sequence"/>
</dbReference>
<dbReference type="Gene3D" id="1.20.1280.50">
    <property type="match status" value="1"/>
</dbReference>
<dbReference type="Gene3D" id="3.40.1000.30">
    <property type="match status" value="1"/>
</dbReference>
<dbReference type="STRING" id="105785.A0A2J7PQZ6"/>
<proteinExistence type="predicted"/>
<dbReference type="GO" id="GO:0019901">
    <property type="term" value="F:protein kinase binding"/>
    <property type="evidence" value="ECO:0007669"/>
    <property type="project" value="InterPro"/>
</dbReference>
<dbReference type="InParanoid" id="A0A2J7PQZ6"/>
<dbReference type="InterPro" id="IPR001810">
    <property type="entry name" value="F-box_dom"/>
</dbReference>
<reference evidence="2 3" key="1">
    <citation type="submission" date="2017-12" db="EMBL/GenBank/DDBJ databases">
        <title>Hemimetabolous genomes reveal molecular basis of termite eusociality.</title>
        <authorList>
            <person name="Harrison M.C."/>
            <person name="Jongepier E."/>
            <person name="Robertson H.M."/>
            <person name="Arning N."/>
            <person name="Bitard-Feildel T."/>
            <person name="Chao H."/>
            <person name="Childers C.P."/>
            <person name="Dinh H."/>
            <person name="Doddapaneni H."/>
            <person name="Dugan S."/>
            <person name="Gowin J."/>
            <person name="Greiner C."/>
            <person name="Han Y."/>
            <person name="Hu H."/>
            <person name="Hughes D.S.T."/>
            <person name="Huylmans A.-K."/>
            <person name="Kemena C."/>
            <person name="Kremer L.P.M."/>
            <person name="Lee S.L."/>
            <person name="Lopez-Ezquerra A."/>
            <person name="Mallet L."/>
            <person name="Monroy-Kuhn J.M."/>
            <person name="Moser A."/>
            <person name="Murali S.C."/>
            <person name="Muzny D.M."/>
            <person name="Otani S."/>
            <person name="Piulachs M.-D."/>
            <person name="Poelchau M."/>
            <person name="Qu J."/>
            <person name="Schaub F."/>
            <person name="Wada-Katsumata A."/>
            <person name="Worley K.C."/>
            <person name="Xie Q."/>
            <person name="Ylla G."/>
            <person name="Poulsen M."/>
            <person name="Gibbs R.A."/>
            <person name="Schal C."/>
            <person name="Richards S."/>
            <person name="Belles X."/>
            <person name="Korb J."/>
            <person name="Bornberg-Bauer E."/>
        </authorList>
    </citation>
    <scope>NUCLEOTIDE SEQUENCE [LARGE SCALE GENOMIC DNA]</scope>
    <source>
        <tissue evidence="2">Whole body</tissue>
    </source>
</reference>
<dbReference type="AlphaFoldDB" id="A0A2J7PQZ6"/>
<protein>
    <recommendedName>
        <fullName evidence="1">F-box domain-containing protein</fullName>
    </recommendedName>
</protein>
<dbReference type="EMBL" id="NEVH01022635">
    <property type="protein sequence ID" value="PNF18736.1"/>
    <property type="molecule type" value="Genomic_DNA"/>
</dbReference>
<organism evidence="2 3">
    <name type="scientific">Cryptotermes secundus</name>
    <dbReference type="NCBI Taxonomy" id="105785"/>
    <lineage>
        <taxon>Eukaryota</taxon>
        <taxon>Metazoa</taxon>
        <taxon>Ecdysozoa</taxon>
        <taxon>Arthropoda</taxon>
        <taxon>Hexapoda</taxon>
        <taxon>Insecta</taxon>
        <taxon>Pterygota</taxon>
        <taxon>Neoptera</taxon>
        <taxon>Polyneoptera</taxon>
        <taxon>Dictyoptera</taxon>
        <taxon>Blattodea</taxon>
        <taxon>Blattoidea</taxon>
        <taxon>Termitoidae</taxon>
        <taxon>Kalotermitidae</taxon>
        <taxon>Cryptotermitinae</taxon>
        <taxon>Cryptotermes</taxon>
    </lineage>
</organism>
<evidence type="ECO:0000259" key="1">
    <source>
        <dbReference type="PROSITE" id="PS50181"/>
    </source>
</evidence>
<dbReference type="Pfam" id="PF12937">
    <property type="entry name" value="F-box-like"/>
    <property type="match status" value="1"/>
</dbReference>
<comment type="caution">
    <text evidence="2">The sequence shown here is derived from an EMBL/GenBank/DDBJ whole genome shotgun (WGS) entry which is preliminary data.</text>
</comment>
<keyword evidence="3" id="KW-1185">Reference proteome</keyword>
<feature type="domain" description="F-box" evidence="1">
    <location>
        <begin position="186"/>
        <end position="232"/>
    </location>
</feature>
<dbReference type="InterPro" id="IPR036047">
    <property type="entry name" value="F-box-like_dom_sf"/>
</dbReference>
<evidence type="ECO:0000313" key="3">
    <source>
        <dbReference type="Proteomes" id="UP000235965"/>
    </source>
</evidence>
<dbReference type="GO" id="GO:1903599">
    <property type="term" value="P:positive regulation of autophagy of mitochondrion"/>
    <property type="evidence" value="ECO:0007669"/>
    <property type="project" value="TreeGrafter"/>
</dbReference>
<accession>A0A2J7PQZ6</accession>
<name>A0A2J7PQZ6_9NEOP</name>
<dbReference type="SMART" id="SM00256">
    <property type="entry name" value="FBOX"/>
    <property type="match status" value="1"/>
</dbReference>
<gene>
    <name evidence="2" type="ORF">B7P43_G05012</name>
</gene>
<sequence>MNPTLIEESSSKRIPHNLEALVKSLDGSPDVSPTNTNDLIAVLLYVLMMETGYSPINVGGTSISSSDHGFSIHKLNRFCNMPAIWKNIRQNNYEMTFTLGRFTQHPCRLLIISIDDEIIVNLLISNLNEERNGYSLGIQPSKYVVNPTSNCIPTKFRNLRDLSLRFKNSLSHPARSVILTKEGILNASLLGVPDEVKIKIFKYLKVSDLLKLSLVCSHLYTVTEEQGLWRYFLLRDFRCEDVEDLVNQPGINDIIIWKEEYKKRYTSVHIRRHKWHFRSDI</sequence>
<dbReference type="InterPro" id="IPR047118">
    <property type="entry name" value="Fbxo7"/>
</dbReference>
<evidence type="ECO:0000313" key="2">
    <source>
        <dbReference type="EMBL" id="PNF18736.1"/>
    </source>
</evidence>
<dbReference type="PANTHER" id="PTHR15537">
    <property type="entry name" value="F-BOX ONLY PROTEIN 7"/>
    <property type="match status" value="1"/>
</dbReference>
<dbReference type="SUPFAM" id="SSF81383">
    <property type="entry name" value="F-box domain"/>
    <property type="match status" value="1"/>
</dbReference>